<dbReference type="PANTHER" id="PTHR23090">
    <property type="entry name" value="NH 3 /GLUTAMINE-DEPENDENT NAD + SYNTHETASE"/>
    <property type="match status" value="1"/>
</dbReference>
<dbReference type="NCBIfam" id="TIGR00552">
    <property type="entry name" value="nadE"/>
    <property type="match status" value="1"/>
</dbReference>
<evidence type="ECO:0000313" key="12">
    <source>
        <dbReference type="EMBL" id="BDU74126.1"/>
    </source>
</evidence>
<keyword evidence="13" id="KW-1185">Reference proteome</keyword>
<keyword evidence="3 8" id="KW-0479">Metal-binding</keyword>
<evidence type="ECO:0000256" key="3">
    <source>
        <dbReference type="ARBA" id="ARBA00022723"/>
    </source>
</evidence>
<feature type="binding site" evidence="8">
    <location>
        <position position="226"/>
    </location>
    <ligand>
        <name>ATP</name>
        <dbReference type="ChEBI" id="CHEBI:30616"/>
    </ligand>
</feature>
<dbReference type="NCBIfam" id="NF002048">
    <property type="entry name" value="PRK00876.1"/>
    <property type="match status" value="1"/>
</dbReference>
<dbReference type="HAMAP" id="MF_00193">
    <property type="entry name" value="NadE_ammonia_dep"/>
    <property type="match status" value="1"/>
</dbReference>
<reference evidence="13" key="1">
    <citation type="journal article" date="2023" name="Int. J. Syst. Evol. Microbiol.">
        <title>Mesoterricola silvestris gen. nov., sp. nov., Mesoterricola sediminis sp. nov., Geothrix oryzae sp. nov., Geothrix edaphica sp. nov., Geothrix rubra sp. nov., and Geothrix limicola sp. nov., six novel members of Acidobacteriota isolated from soils.</title>
        <authorList>
            <person name="Itoh H."/>
            <person name="Sugisawa Y."/>
            <person name="Mise K."/>
            <person name="Xu Z."/>
            <person name="Kuniyasu M."/>
            <person name="Ushijima N."/>
            <person name="Kawano K."/>
            <person name="Kobayashi E."/>
            <person name="Shiratori Y."/>
            <person name="Masuda Y."/>
            <person name="Senoo K."/>
        </authorList>
    </citation>
    <scope>NUCLEOTIDE SEQUENCE [LARGE SCALE GENOMIC DNA]</scope>
    <source>
        <strain evidence="13">W79</strain>
    </source>
</reference>
<comment type="catalytic activity">
    <reaction evidence="8 10">
        <text>deamido-NAD(+) + NH4(+) + ATP = AMP + diphosphate + NAD(+) + H(+)</text>
        <dbReference type="Rhea" id="RHEA:21188"/>
        <dbReference type="ChEBI" id="CHEBI:15378"/>
        <dbReference type="ChEBI" id="CHEBI:28938"/>
        <dbReference type="ChEBI" id="CHEBI:30616"/>
        <dbReference type="ChEBI" id="CHEBI:33019"/>
        <dbReference type="ChEBI" id="CHEBI:57540"/>
        <dbReference type="ChEBI" id="CHEBI:58437"/>
        <dbReference type="ChEBI" id="CHEBI:456215"/>
        <dbReference type="EC" id="6.3.1.5"/>
    </reaction>
</comment>
<dbReference type="GO" id="GO:0004359">
    <property type="term" value="F:glutaminase activity"/>
    <property type="evidence" value="ECO:0007669"/>
    <property type="project" value="InterPro"/>
</dbReference>
<feature type="binding site" evidence="8">
    <location>
        <position position="248"/>
    </location>
    <ligand>
        <name>ATP</name>
        <dbReference type="ChEBI" id="CHEBI:30616"/>
    </ligand>
</feature>
<evidence type="ECO:0000256" key="10">
    <source>
        <dbReference type="RuleBase" id="RU003812"/>
    </source>
</evidence>
<feature type="binding site" evidence="8">
    <location>
        <position position="44"/>
    </location>
    <ligand>
        <name>Mg(2+)</name>
        <dbReference type="ChEBI" id="CHEBI:18420"/>
    </ligand>
</feature>
<dbReference type="GO" id="GO:0009435">
    <property type="term" value="P:NAD+ biosynthetic process"/>
    <property type="evidence" value="ECO:0007669"/>
    <property type="project" value="UniProtKB-UniRule"/>
</dbReference>
<comment type="pathway">
    <text evidence="8">Cofactor biosynthesis; NAD(+) biosynthesis; NAD(+) from deamido-NAD(+) (ammonia route): step 1/1.</text>
</comment>
<dbReference type="SUPFAM" id="SSF52402">
    <property type="entry name" value="Adenine nucleotide alpha hydrolases-like"/>
    <property type="match status" value="1"/>
</dbReference>
<feature type="domain" description="NAD/GMP synthase" evidence="11">
    <location>
        <begin position="17"/>
        <end position="100"/>
    </location>
</feature>
<dbReference type="KEGG" id="msil:METEAL_33000"/>
<dbReference type="InterPro" id="IPR022310">
    <property type="entry name" value="NAD/GMP_synthase"/>
</dbReference>
<keyword evidence="2 8" id="KW-0436">Ligase</keyword>
<accession>A0AA48GJG2</accession>
<dbReference type="AlphaFoldDB" id="A0AA48GJG2"/>
<dbReference type="EC" id="6.3.1.5" evidence="8 10"/>
<dbReference type="GO" id="GO:0005524">
    <property type="term" value="F:ATP binding"/>
    <property type="evidence" value="ECO:0007669"/>
    <property type="project" value="UniProtKB-UniRule"/>
</dbReference>
<feature type="binding site" evidence="8">
    <location>
        <position position="197"/>
    </location>
    <ligand>
        <name>ATP</name>
        <dbReference type="ChEBI" id="CHEBI:30616"/>
    </ligand>
</feature>
<comment type="caution">
    <text evidence="8">Lacks conserved residue(s) required for the propagation of feature annotation.</text>
</comment>
<dbReference type="InterPro" id="IPR014729">
    <property type="entry name" value="Rossmann-like_a/b/a_fold"/>
</dbReference>
<comment type="similarity">
    <text evidence="1 8 9">Belongs to the NAD synthetase family.</text>
</comment>
<keyword evidence="7 8" id="KW-0520">NAD</keyword>
<dbReference type="Pfam" id="PF02540">
    <property type="entry name" value="NAD_synthase"/>
    <property type="match status" value="2"/>
</dbReference>
<comment type="subunit">
    <text evidence="8">Homodimer.</text>
</comment>
<evidence type="ECO:0000313" key="13">
    <source>
        <dbReference type="Proteomes" id="UP001238179"/>
    </source>
</evidence>
<name>A0AA48GJG2_9BACT</name>
<keyword evidence="5 8" id="KW-0067">ATP-binding</keyword>
<feature type="binding site" description="in other chain" evidence="8">
    <location>
        <position position="177"/>
    </location>
    <ligand>
        <name>deamido-NAD(+)</name>
        <dbReference type="ChEBI" id="CHEBI:58437"/>
        <note>ligand shared between two neighboring subunits</note>
    </ligand>
</feature>
<dbReference type="GO" id="GO:0008795">
    <property type="term" value="F:NAD+ synthase activity"/>
    <property type="evidence" value="ECO:0007669"/>
    <property type="project" value="UniProtKB-UniRule"/>
</dbReference>
<evidence type="ECO:0000256" key="6">
    <source>
        <dbReference type="ARBA" id="ARBA00022842"/>
    </source>
</evidence>
<dbReference type="Proteomes" id="UP001238179">
    <property type="component" value="Chromosome"/>
</dbReference>
<feature type="binding site" evidence="8">
    <location>
        <begin position="38"/>
        <end position="45"/>
    </location>
    <ligand>
        <name>ATP</name>
        <dbReference type="ChEBI" id="CHEBI:30616"/>
    </ligand>
</feature>
<evidence type="ECO:0000256" key="8">
    <source>
        <dbReference type="HAMAP-Rule" id="MF_00193"/>
    </source>
</evidence>
<evidence type="ECO:0000256" key="5">
    <source>
        <dbReference type="ARBA" id="ARBA00022840"/>
    </source>
</evidence>
<feature type="domain" description="NAD/GMP synthase" evidence="11">
    <location>
        <begin position="167"/>
        <end position="302"/>
    </location>
</feature>
<feature type="binding site" evidence="8">
    <location>
        <position position="217"/>
    </location>
    <ligand>
        <name>deamido-NAD(+)</name>
        <dbReference type="ChEBI" id="CHEBI:58437"/>
        <note>ligand shared between two neighboring subunits</note>
    </ligand>
</feature>
<feature type="binding site" description="in other chain" evidence="8">
    <location>
        <position position="210"/>
    </location>
    <ligand>
        <name>deamido-NAD(+)</name>
        <dbReference type="ChEBI" id="CHEBI:58437"/>
        <note>ligand shared between two neighboring subunits</note>
    </ligand>
</feature>
<evidence type="ECO:0000256" key="2">
    <source>
        <dbReference type="ARBA" id="ARBA00022598"/>
    </source>
</evidence>
<dbReference type="InterPro" id="IPR003694">
    <property type="entry name" value="NAD_synthase"/>
</dbReference>
<gene>
    <name evidence="12" type="primary">nadE1</name>
    <name evidence="8" type="synonym">nadE</name>
    <name evidence="12" type="ORF">METEAL_33000</name>
</gene>
<dbReference type="EMBL" id="AP027080">
    <property type="protein sequence ID" value="BDU74126.1"/>
    <property type="molecule type" value="Genomic_DNA"/>
</dbReference>
<comment type="function">
    <text evidence="8">Catalyzes the ATP-dependent amidation of deamido-NAD to form NAD. Uses ammonia as a nitrogen source.</text>
</comment>
<keyword evidence="4 8" id="KW-0547">Nucleotide-binding</keyword>
<evidence type="ECO:0000256" key="7">
    <source>
        <dbReference type="ARBA" id="ARBA00023027"/>
    </source>
</evidence>
<dbReference type="GO" id="GO:0005737">
    <property type="term" value="C:cytoplasm"/>
    <property type="evidence" value="ECO:0007669"/>
    <property type="project" value="InterPro"/>
</dbReference>
<dbReference type="CDD" id="cd00553">
    <property type="entry name" value="NAD_synthase"/>
    <property type="match status" value="1"/>
</dbReference>
<evidence type="ECO:0000256" key="1">
    <source>
        <dbReference type="ARBA" id="ARBA00005859"/>
    </source>
</evidence>
<dbReference type="GO" id="GO:0003952">
    <property type="term" value="F:NAD+ synthase (glutamine-hydrolyzing) activity"/>
    <property type="evidence" value="ECO:0007669"/>
    <property type="project" value="InterPro"/>
</dbReference>
<dbReference type="GO" id="GO:0046872">
    <property type="term" value="F:metal ion binding"/>
    <property type="evidence" value="ECO:0007669"/>
    <property type="project" value="UniProtKB-KW"/>
</dbReference>
<dbReference type="InterPro" id="IPR022926">
    <property type="entry name" value="NH(3)-dep_NAD(+)_synth"/>
</dbReference>
<evidence type="ECO:0000256" key="4">
    <source>
        <dbReference type="ARBA" id="ARBA00022741"/>
    </source>
</evidence>
<evidence type="ECO:0000259" key="11">
    <source>
        <dbReference type="Pfam" id="PF02540"/>
    </source>
</evidence>
<protein>
    <recommendedName>
        <fullName evidence="8 10">NH(3)-dependent NAD(+) synthetase</fullName>
        <ecNumber evidence="8 10">6.3.1.5</ecNumber>
    </recommendedName>
</protein>
<dbReference type="PANTHER" id="PTHR23090:SF9">
    <property type="entry name" value="GLUTAMINE-DEPENDENT NAD(+) SYNTHETASE"/>
    <property type="match status" value="1"/>
</dbReference>
<dbReference type="RefSeq" id="WP_316412797.1">
    <property type="nucleotide sequence ID" value="NZ_AP027080.1"/>
</dbReference>
<keyword evidence="6 8" id="KW-0460">Magnesium</keyword>
<dbReference type="Gene3D" id="3.40.50.620">
    <property type="entry name" value="HUPs"/>
    <property type="match status" value="1"/>
</dbReference>
<sequence>MAMNRHILDIDPAAETDRIVAWLRENMRGLHRTGAVLGISGGIDSSVCLALCVKAFGPGKVVPLILPEKDSEPASEDLARMLAAHYGLTPIKEVITPALDGYDCYGRRDEAIARVFPEFDARKGYLAKIVLPPGLLDNGTLNVYSLTIITPSGEEKTARLGPAEFAQIVAASNFKQRTRTAMLYYHAELRNYAVVGTPNKNEHDQGFFVKFGDGGVDLKPIVHLYKTQVYQLAAHLDVPKVIQERTPTSDTYSAPATQEEFFFRMPFATMDLLWYAQENGVSPEETAQALDLTPAQVRNAFDDFTRKTRATHYLRTPPLDMAGLGRPVPGRG</sequence>
<evidence type="ECO:0000256" key="9">
    <source>
        <dbReference type="RuleBase" id="RU003811"/>
    </source>
</evidence>
<proteinExistence type="inferred from homology"/>
<organism evidence="12 13">
    <name type="scientific">Mesoterricola silvestris</name>
    <dbReference type="NCBI Taxonomy" id="2927979"/>
    <lineage>
        <taxon>Bacteria</taxon>
        <taxon>Pseudomonadati</taxon>
        <taxon>Acidobacteriota</taxon>
        <taxon>Holophagae</taxon>
        <taxon>Holophagales</taxon>
        <taxon>Holophagaceae</taxon>
        <taxon>Mesoterricola</taxon>
    </lineage>
</organism>
<feature type="binding site" evidence="8">
    <location>
        <position position="202"/>
    </location>
    <ligand>
        <name>Mg(2+)</name>
        <dbReference type="ChEBI" id="CHEBI:18420"/>
    </ligand>
</feature>